<reference evidence="3 4" key="1">
    <citation type="journal article" date="2018" name="Elife">
        <title>Discovery and characterization of a prevalent human gut bacterial enzyme sufficient for the inactivation of a family of plant toxins.</title>
        <authorList>
            <person name="Koppel N."/>
            <person name="Bisanz J.E."/>
            <person name="Pandelia M.E."/>
            <person name="Turnbaugh P.J."/>
            <person name="Balskus E.P."/>
        </authorList>
    </citation>
    <scope>NUCLEOTIDE SEQUENCE [LARGE SCALE GENOMIC DNA]</scope>
    <source>
        <strain evidence="2 4">16A</strain>
        <strain evidence="1 3">MR1 #12</strain>
    </source>
</reference>
<name>A0A369MQW9_EGGLN</name>
<dbReference type="InterPro" id="IPR021080">
    <property type="entry name" value="Minor_capsid_protein"/>
</dbReference>
<evidence type="ECO:0000313" key="2">
    <source>
        <dbReference type="EMBL" id="RDC39771.1"/>
    </source>
</evidence>
<gene>
    <name evidence="2" type="ORF">C1853_05190</name>
    <name evidence="1" type="ORF">C1872_12650</name>
</gene>
<comment type="caution">
    <text evidence="1">The sequence shown here is derived from an EMBL/GenBank/DDBJ whole genome shotgun (WGS) entry which is preliminary data.</text>
</comment>
<accession>A0A369MQW9</accession>
<protein>
    <recommendedName>
        <fullName evidence="5">Minor capsid protein</fullName>
    </recommendedName>
</protein>
<evidence type="ECO:0000313" key="4">
    <source>
        <dbReference type="Proteomes" id="UP000253915"/>
    </source>
</evidence>
<evidence type="ECO:0008006" key="5">
    <source>
        <dbReference type="Google" id="ProtNLM"/>
    </source>
</evidence>
<dbReference type="EMBL" id="PPUQ01000005">
    <property type="protein sequence ID" value="RDC39771.1"/>
    <property type="molecule type" value="Genomic_DNA"/>
</dbReference>
<organism evidence="1 3">
    <name type="scientific">Eggerthella lenta</name>
    <name type="common">Eubacterium lentum</name>
    <dbReference type="NCBI Taxonomy" id="84112"/>
    <lineage>
        <taxon>Bacteria</taxon>
        <taxon>Bacillati</taxon>
        <taxon>Actinomycetota</taxon>
        <taxon>Coriobacteriia</taxon>
        <taxon>Eggerthellales</taxon>
        <taxon>Eggerthellaceae</taxon>
        <taxon>Eggerthella</taxon>
    </lineage>
</organism>
<dbReference type="Proteomes" id="UP000253915">
    <property type="component" value="Unassembled WGS sequence"/>
</dbReference>
<dbReference type="Pfam" id="PF11114">
    <property type="entry name" value="Minor_capsid_2"/>
    <property type="match status" value="1"/>
</dbReference>
<sequence>MERAVTTGVTLAAREDCKPYVPYLDGHLRGTAETESVPEDGLLVWGNASVPYARAQYYGLPNKRWPGTCMQWFDPAKAANISKWIRIAGTKAGGVANGR</sequence>
<proteinExistence type="predicted"/>
<evidence type="ECO:0000313" key="1">
    <source>
        <dbReference type="EMBL" id="RDB76335.1"/>
    </source>
</evidence>
<evidence type="ECO:0000313" key="3">
    <source>
        <dbReference type="Proteomes" id="UP000253752"/>
    </source>
</evidence>
<dbReference type="AlphaFoldDB" id="A0A369MQW9"/>
<dbReference type="Proteomes" id="UP000253752">
    <property type="component" value="Unassembled WGS sequence"/>
</dbReference>
<dbReference type="EMBL" id="PPTX01000022">
    <property type="protein sequence ID" value="RDB76335.1"/>
    <property type="molecule type" value="Genomic_DNA"/>
</dbReference>